<gene>
    <name evidence="8" type="primary">hemA</name>
    <name evidence="17" type="ordered locus">Snas_5696</name>
</gene>
<name>D3PXZ7_STANL</name>
<comment type="pathway">
    <text evidence="1 8 13">Porphyrin-containing compound metabolism; protoporphyrin-IX biosynthesis; 5-aminolevulinate from L-glutamyl-tRNA(Glu): step 1/2.</text>
</comment>
<keyword evidence="18" id="KW-1185">Reference proteome</keyword>
<evidence type="ECO:0000256" key="13">
    <source>
        <dbReference type="RuleBase" id="RU000584"/>
    </source>
</evidence>
<evidence type="ECO:0000313" key="17">
    <source>
        <dbReference type="EMBL" id="ADD45326.1"/>
    </source>
</evidence>
<dbReference type="EMBL" id="CP001778">
    <property type="protein sequence ID" value="ADD45326.1"/>
    <property type="molecule type" value="Genomic_DNA"/>
</dbReference>
<evidence type="ECO:0000259" key="15">
    <source>
        <dbReference type="Pfam" id="PF01488"/>
    </source>
</evidence>
<dbReference type="GO" id="GO:0019353">
    <property type="term" value="P:protoporphyrinogen IX biosynthetic process from glutamate"/>
    <property type="evidence" value="ECO:0007669"/>
    <property type="project" value="TreeGrafter"/>
</dbReference>
<dbReference type="NCBIfam" id="NF000744">
    <property type="entry name" value="PRK00045.1-3"/>
    <property type="match status" value="1"/>
</dbReference>
<evidence type="ECO:0000313" key="18">
    <source>
        <dbReference type="Proteomes" id="UP000000844"/>
    </source>
</evidence>
<evidence type="ECO:0000256" key="2">
    <source>
        <dbReference type="ARBA" id="ARBA00005916"/>
    </source>
</evidence>
<organism evidence="17 18">
    <name type="scientific">Stackebrandtia nassauensis (strain DSM 44728 / CIP 108903 / NRRL B-16338 / NBRC 102104 / LLR-40K-21)</name>
    <dbReference type="NCBI Taxonomy" id="446470"/>
    <lineage>
        <taxon>Bacteria</taxon>
        <taxon>Bacillati</taxon>
        <taxon>Actinomycetota</taxon>
        <taxon>Actinomycetes</taxon>
        <taxon>Glycomycetales</taxon>
        <taxon>Glycomycetaceae</taxon>
        <taxon>Stackebrandtia</taxon>
    </lineage>
</organism>
<dbReference type="InterPro" id="IPR000343">
    <property type="entry name" value="4pyrrol_synth_GluRdtase"/>
</dbReference>
<dbReference type="Pfam" id="PF05201">
    <property type="entry name" value="GlutR_N"/>
    <property type="match status" value="1"/>
</dbReference>
<feature type="domain" description="Glutamyl-tRNA reductase N-terminal" evidence="16">
    <location>
        <begin position="6"/>
        <end position="155"/>
    </location>
</feature>
<dbReference type="SUPFAM" id="SSF69742">
    <property type="entry name" value="Glutamyl tRNA-reductase catalytic, N-terminal domain"/>
    <property type="match status" value="1"/>
</dbReference>
<evidence type="ECO:0000256" key="4">
    <source>
        <dbReference type="ARBA" id="ARBA00022857"/>
    </source>
</evidence>
<keyword evidence="6 8" id="KW-0627">Porphyrin biosynthesis</keyword>
<dbReference type="Proteomes" id="UP000000844">
    <property type="component" value="Chromosome"/>
</dbReference>
<comment type="subunit">
    <text evidence="8">Homodimer.</text>
</comment>
<dbReference type="RefSeq" id="WP_013020897.1">
    <property type="nucleotide sequence ID" value="NC_013947.1"/>
</dbReference>
<evidence type="ECO:0000259" key="16">
    <source>
        <dbReference type="Pfam" id="PF05201"/>
    </source>
</evidence>
<sequence length="448" mass="48029">MNLLVVGASHRTAPVDLLEKLAVDSDTVWAMTQRLLAGRYVEEVVVLSTCNRVEIYAAVTGFHGGLVDIADELAELAGMNREALSGHLYIRHETQAVKHAFAVASGLDSLVAGESQILGQLRDAYDTAKESGSVSRMLHELMQQALRVGKRIHSEANVDAAGPSVVSAALDLGEQQWDRELAGSRVLVVGAGAMGALATAATTRRGATSVTIANRDGARAKRLAANHGAATVEWDNLAEAVAQADVVVTATGASRPVLTLETLRDRRDSLLICDLAVPRDVAREVTGLAGVHVVDIETLSQQGRTAPDREYLDAARRILAEEVEAFCGIARAAQVAPTVAALRTRADEVVDAELSRLRRRTPELSDDQRAEVAHTVHRVVRQLLHQPTVRVKQLAEEPGGESYARALRELFALDSPGLESLEGNETAEALRVVPDDSAGNDNTHWTSM</sequence>
<protein>
    <recommendedName>
        <fullName evidence="3 8">Glutamyl-tRNA reductase</fullName>
        <shortName evidence="8">GluTR</shortName>
        <ecNumber evidence="3 8">1.2.1.70</ecNumber>
    </recommendedName>
</protein>
<evidence type="ECO:0000256" key="10">
    <source>
        <dbReference type="PIRSR" id="PIRSR000445-2"/>
    </source>
</evidence>
<keyword evidence="5 8" id="KW-0560">Oxidoreductase</keyword>
<feature type="domain" description="Quinate/shikimate 5-dehydrogenase/glutamyl-tRNA reductase" evidence="15">
    <location>
        <begin position="174"/>
        <end position="300"/>
    </location>
</feature>
<dbReference type="STRING" id="446470.Snas_5696"/>
<evidence type="ECO:0000256" key="9">
    <source>
        <dbReference type="PIRSR" id="PIRSR000445-1"/>
    </source>
</evidence>
<dbReference type="PANTHER" id="PTHR43013:SF1">
    <property type="entry name" value="GLUTAMYL-TRNA REDUCTASE"/>
    <property type="match status" value="1"/>
</dbReference>
<dbReference type="AlphaFoldDB" id="D3PXZ7"/>
<accession>D3PXZ7</accession>
<dbReference type="OrthoDB" id="110209at2"/>
<evidence type="ECO:0000259" key="14">
    <source>
        <dbReference type="Pfam" id="PF00745"/>
    </source>
</evidence>
<dbReference type="GO" id="GO:0050661">
    <property type="term" value="F:NADP binding"/>
    <property type="evidence" value="ECO:0007669"/>
    <property type="project" value="InterPro"/>
</dbReference>
<evidence type="ECO:0000256" key="5">
    <source>
        <dbReference type="ARBA" id="ARBA00023002"/>
    </source>
</evidence>
<dbReference type="SUPFAM" id="SSF51735">
    <property type="entry name" value="NAD(P)-binding Rossmann-fold domains"/>
    <property type="match status" value="1"/>
</dbReference>
<evidence type="ECO:0000256" key="6">
    <source>
        <dbReference type="ARBA" id="ARBA00023244"/>
    </source>
</evidence>
<keyword evidence="4 8" id="KW-0521">NADP</keyword>
<dbReference type="NCBIfam" id="TIGR01035">
    <property type="entry name" value="hemA"/>
    <property type="match status" value="1"/>
</dbReference>
<dbReference type="GO" id="GO:0008883">
    <property type="term" value="F:glutamyl-tRNA reductase activity"/>
    <property type="evidence" value="ECO:0007669"/>
    <property type="project" value="UniProtKB-UniRule"/>
</dbReference>
<dbReference type="InterPro" id="IPR036453">
    <property type="entry name" value="GluRdtase_dimer_dom_sf"/>
</dbReference>
<dbReference type="PANTHER" id="PTHR43013">
    <property type="entry name" value="GLUTAMYL-TRNA REDUCTASE"/>
    <property type="match status" value="1"/>
</dbReference>
<dbReference type="Pfam" id="PF01488">
    <property type="entry name" value="Shikimate_DH"/>
    <property type="match status" value="1"/>
</dbReference>
<comment type="similarity">
    <text evidence="2 8 13">Belongs to the glutamyl-tRNA reductase family.</text>
</comment>
<dbReference type="UniPathway" id="UPA00251">
    <property type="reaction ID" value="UER00316"/>
</dbReference>
<dbReference type="InterPro" id="IPR036343">
    <property type="entry name" value="GluRdtase_N_sf"/>
</dbReference>
<dbReference type="InterPro" id="IPR015896">
    <property type="entry name" value="4pyrrol_synth_GluRdtase_dimer"/>
</dbReference>
<feature type="binding site" evidence="8 11">
    <location>
        <begin position="190"/>
        <end position="195"/>
    </location>
    <ligand>
        <name>NADP(+)</name>
        <dbReference type="ChEBI" id="CHEBI:58349"/>
    </ligand>
</feature>
<dbReference type="InterPro" id="IPR036291">
    <property type="entry name" value="NAD(P)-bd_dom_sf"/>
</dbReference>
<comment type="catalytic activity">
    <reaction evidence="7 8 13">
        <text>(S)-4-amino-5-oxopentanoate + tRNA(Glu) + NADP(+) = L-glutamyl-tRNA(Glu) + NADPH + H(+)</text>
        <dbReference type="Rhea" id="RHEA:12344"/>
        <dbReference type="Rhea" id="RHEA-COMP:9663"/>
        <dbReference type="Rhea" id="RHEA-COMP:9680"/>
        <dbReference type="ChEBI" id="CHEBI:15378"/>
        <dbReference type="ChEBI" id="CHEBI:57501"/>
        <dbReference type="ChEBI" id="CHEBI:57783"/>
        <dbReference type="ChEBI" id="CHEBI:58349"/>
        <dbReference type="ChEBI" id="CHEBI:78442"/>
        <dbReference type="ChEBI" id="CHEBI:78520"/>
        <dbReference type="EC" id="1.2.1.70"/>
    </reaction>
</comment>
<feature type="binding site" evidence="8 10">
    <location>
        <begin position="49"/>
        <end position="52"/>
    </location>
    <ligand>
        <name>substrate</name>
    </ligand>
</feature>
<feature type="active site" description="Nucleophile" evidence="8 9">
    <location>
        <position position="50"/>
    </location>
</feature>
<feature type="domain" description="Tetrapyrrole biosynthesis glutamyl-tRNA reductase dimerisation" evidence="14">
    <location>
        <begin position="315"/>
        <end position="413"/>
    </location>
</feature>
<dbReference type="SUPFAM" id="SSF69075">
    <property type="entry name" value="Glutamyl tRNA-reductase dimerization domain"/>
    <property type="match status" value="1"/>
</dbReference>
<evidence type="ECO:0000256" key="12">
    <source>
        <dbReference type="PIRSR" id="PIRSR000445-4"/>
    </source>
</evidence>
<dbReference type="InterPro" id="IPR006151">
    <property type="entry name" value="Shikm_DH/Glu-tRNA_Rdtase"/>
</dbReference>
<feature type="binding site" evidence="8 10">
    <location>
        <position position="109"/>
    </location>
    <ligand>
        <name>substrate</name>
    </ligand>
</feature>
<dbReference type="Gene3D" id="3.30.460.30">
    <property type="entry name" value="Glutamyl-tRNA reductase, N-terminal domain"/>
    <property type="match status" value="1"/>
</dbReference>
<comment type="miscellaneous">
    <text evidence="8">During catalysis, the active site Cys acts as a nucleophile attacking the alpha-carbonyl group of tRNA-bound glutamate with the formation of a thioester intermediate between enzyme and glutamate, and the concomitant release of tRNA(Glu). The thioester intermediate is finally reduced by direct hydride transfer from NADPH, to form the product GSA.</text>
</comment>
<evidence type="ECO:0000256" key="3">
    <source>
        <dbReference type="ARBA" id="ARBA00012970"/>
    </source>
</evidence>
<evidence type="ECO:0000256" key="8">
    <source>
        <dbReference type="HAMAP-Rule" id="MF_00087"/>
    </source>
</evidence>
<dbReference type="Gene3D" id="3.40.50.720">
    <property type="entry name" value="NAD(P)-binding Rossmann-like Domain"/>
    <property type="match status" value="1"/>
</dbReference>
<evidence type="ECO:0000256" key="1">
    <source>
        <dbReference type="ARBA" id="ARBA00005059"/>
    </source>
</evidence>
<dbReference type="Pfam" id="PF00745">
    <property type="entry name" value="GlutR_dimer"/>
    <property type="match status" value="1"/>
</dbReference>
<dbReference type="EC" id="1.2.1.70" evidence="3 8"/>
<feature type="site" description="Important for activity" evidence="8 12">
    <location>
        <position position="99"/>
    </location>
</feature>
<comment type="function">
    <text evidence="8">Catalyzes the NADPH-dependent reduction of glutamyl-tRNA(Glu) to glutamate 1-semialdehyde (GSA).</text>
</comment>
<dbReference type="FunFam" id="3.30.460.30:FF:000001">
    <property type="entry name" value="Glutamyl-tRNA reductase"/>
    <property type="match status" value="1"/>
</dbReference>
<dbReference type="HAMAP" id="MF_00087">
    <property type="entry name" value="Glu_tRNA_reductase"/>
    <property type="match status" value="1"/>
</dbReference>
<dbReference type="eggNOG" id="COG0373">
    <property type="taxonomic scope" value="Bacteria"/>
</dbReference>
<proteinExistence type="inferred from homology"/>
<evidence type="ECO:0000256" key="7">
    <source>
        <dbReference type="ARBA" id="ARBA00047464"/>
    </source>
</evidence>
<reference evidence="17 18" key="1">
    <citation type="journal article" date="2009" name="Stand. Genomic Sci.">
        <title>Complete genome sequence of Stackebrandtia nassauensis type strain (LLR-40K-21).</title>
        <authorList>
            <person name="Munk C."/>
            <person name="Lapidus A."/>
            <person name="Copeland A."/>
            <person name="Jando M."/>
            <person name="Mayilraj S."/>
            <person name="Glavina Del Rio T."/>
            <person name="Nolan M."/>
            <person name="Chen F."/>
            <person name="Lucas S."/>
            <person name="Tice H."/>
            <person name="Cheng J.F."/>
            <person name="Han C."/>
            <person name="Detter J.C."/>
            <person name="Bruce D."/>
            <person name="Goodwin L."/>
            <person name="Chain P."/>
            <person name="Pitluck S."/>
            <person name="Goker M."/>
            <person name="Ovchinikova G."/>
            <person name="Pati A."/>
            <person name="Ivanova N."/>
            <person name="Mavromatis K."/>
            <person name="Chen A."/>
            <person name="Palaniappan K."/>
            <person name="Land M."/>
            <person name="Hauser L."/>
            <person name="Chang Y.J."/>
            <person name="Jeffries C.D."/>
            <person name="Bristow J."/>
            <person name="Eisen J.A."/>
            <person name="Markowitz V."/>
            <person name="Hugenholtz P."/>
            <person name="Kyrpides N.C."/>
            <person name="Klenk H.P."/>
        </authorList>
    </citation>
    <scope>NUCLEOTIDE SEQUENCE [LARGE SCALE GENOMIC DNA]</scope>
    <source>
        <strain evidence="18">DSM 44728 / CIP 108903 / NRRL B-16338 / NBRC 102104 / LLR-40K-21</strain>
    </source>
</reference>
<comment type="domain">
    <text evidence="8">Possesses an unusual extended V-shaped dimeric structure with each monomer consisting of three distinct domains arranged along a curved 'spinal' alpha-helix. The N-terminal catalytic domain specifically recognizes the glutamate moiety of the substrate. The second domain is the NADPH-binding domain, and the third C-terminal domain is responsible for dimerization.</text>
</comment>
<feature type="binding site" evidence="8 10">
    <location>
        <begin position="114"/>
        <end position="116"/>
    </location>
    <ligand>
        <name>substrate</name>
    </ligand>
</feature>
<feature type="binding site" evidence="8 10">
    <location>
        <position position="120"/>
    </location>
    <ligand>
        <name>substrate</name>
    </ligand>
</feature>
<dbReference type="CDD" id="cd05213">
    <property type="entry name" value="NAD_bind_Glutamyl_tRNA_reduct"/>
    <property type="match status" value="1"/>
</dbReference>
<dbReference type="HOGENOM" id="CLU_035113_4_0_11"/>
<dbReference type="PIRSF" id="PIRSF000445">
    <property type="entry name" value="4pyrrol_synth_GluRdtase"/>
    <property type="match status" value="1"/>
</dbReference>
<dbReference type="KEGG" id="sna:Snas_5696"/>
<evidence type="ECO:0000256" key="11">
    <source>
        <dbReference type="PIRSR" id="PIRSR000445-3"/>
    </source>
</evidence>
<dbReference type="InterPro" id="IPR015895">
    <property type="entry name" value="4pyrrol_synth_GluRdtase_N"/>
</dbReference>